<reference evidence="3" key="1">
    <citation type="journal article" date="2005" name="Nature">
        <title>The map-based sequence of the rice genome.</title>
        <authorList>
            <consortium name="International rice genome sequencing project (IRGSP)"/>
            <person name="Matsumoto T."/>
            <person name="Wu J."/>
            <person name="Kanamori H."/>
            <person name="Katayose Y."/>
            <person name="Fujisawa M."/>
            <person name="Namiki N."/>
            <person name="Mizuno H."/>
            <person name="Yamamoto K."/>
            <person name="Antonio B.A."/>
            <person name="Baba T."/>
            <person name="Sakata K."/>
            <person name="Nagamura Y."/>
            <person name="Aoki H."/>
            <person name="Arikawa K."/>
            <person name="Arita K."/>
            <person name="Bito T."/>
            <person name="Chiden Y."/>
            <person name="Fujitsuka N."/>
            <person name="Fukunaka R."/>
            <person name="Hamada M."/>
            <person name="Harada C."/>
            <person name="Hayashi A."/>
            <person name="Hijishita S."/>
            <person name="Honda M."/>
            <person name="Hosokawa S."/>
            <person name="Ichikawa Y."/>
            <person name="Idonuma A."/>
            <person name="Iijima M."/>
            <person name="Ikeda M."/>
            <person name="Ikeno M."/>
            <person name="Ito K."/>
            <person name="Ito S."/>
            <person name="Ito T."/>
            <person name="Ito Y."/>
            <person name="Ito Y."/>
            <person name="Iwabuchi A."/>
            <person name="Kamiya K."/>
            <person name="Karasawa W."/>
            <person name="Kurita K."/>
            <person name="Katagiri S."/>
            <person name="Kikuta A."/>
            <person name="Kobayashi H."/>
            <person name="Kobayashi N."/>
            <person name="Machita K."/>
            <person name="Maehara T."/>
            <person name="Masukawa M."/>
            <person name="Mizubayashi T."/>
            <person name="Mukai Y."/>
            <person name="Nagasaki H."/>
            <person name="Nagata Y."/>
            <person name="Naito S."/>
            <person name="Nakashima M."/>
            <person name="Nakama Y."/>
            <person name="Nakamichi Y."/>
            <person name="Nakamura M."/>
            <person name="Meguro A."/>
            <person name="Negishi M."/>
            <person name="Ohta I."/>
            <person name="Ohta T."/>
            <person name="Okamoto M."/>
            <person name="Ono N."/>
            <person name="Saji S."/>
            <person name="Sakaguchi M."/>
            <person name="Sakai K."/>
            <person name="Shibata M."/>
            <person name="Shimokawa T."/>
            <person name="Song J."/>
            <person name="Takazaki Y."/>
            <person name="Terasawa K."/>
            <person name="Tsugane M."/>
            <person name="Tsuji K."/>
            <person name="Ueda S."/>
            <person name="Waki K."/>
            <person name="Yamagata H."/>
            <person name="Yamamoto M."/>
            <person name="Yamamoto S."/>
            <person name="Yamane H."/>
            <person name="Yoshiki S."/>
            <person name="Yoshihara R."/>
            <person name="Yukawa K."/>
            <person name="Zhong H."/>
            <person name="Yano M."/>
            <person name="Yuan Q."/>
            <person name="Ouyang S."/>
            <person name="Liu J."/>
            <person name="Jones K.M."/>
            <person name="Gansberger K."/>
            <person name="Moffat K."/>
            <person name="Hill J."/>
            <person name="Bera J."/>
            <person name="Fadrosh D."/>
            <person name="Jin S."/>
            <person name="Johri S."/>
            <person name="Kim M."/>
            <person name="Overton L."/>
            <person name="Reardon M."/>
            <person name="Tsitrin T."/>
            <person name="Vuong H."/>
            <person name="Weaver B."/>
            <person name="Ciecko A."/>
            <person name="Tallon L."/>
            <person name="Jackson J."/>
            <person name="Pai G."/>
            <person name="Aken S.V."/>
            <person name="Utterback T."/>
            <person name="Reidmuller S."/>
            <person name="Feldblyum T."/>
            <person name="Hsiao J."/>
            <person name="Zismann V."/>
            <person name="Iobst S."/>
            <person name="de Vazeille A.R."/>
            <person name="Buell C.R."/>
            <person name="Ying K."/>
            <person name="Li Y."/>
            <person name="Lu T."/>
            <person name="Huang Y."/>
            <person name="Zhao Q."/>
            <person name="Feng Q."/>
            <person name="Zhang L."/>
            <person name="Zhu J."/>
            <person name="Weng Q."/>
            <person name="Mu J."/>
            <person name="Lu Y."/>
            <person name="Fan D."/>
            <person name="Liu Y."/>
            <person name="Guan J."/>
            <person name="Zhang Y."/>
            <person name="Yu S."/>
            <person name="Liu X."/>
            <person name="Zhang Y."/>
            <person name="Hong G."/>
            <person name="Han B."/>
            <person name="Choisne N."/>
            <person name="Demange N."/>
            <person name="Orjeda G."/>
            <person name="Samain S."/>
            <person name="Cattolico L."/>
            <person name="Pelletier E."/>
            <person name="Couloux A."/>
            <person name="Segurens B."/>
            <person name="Wincker P."/>
            <person name="D'Hont A."/>
            <person name="Scarpelli C."/>
            <person name="Weissenbach J."/>
            <person name="Salanoubat M."/>
            <person name="Quetier F."/>
            <person name="Yu Y."/>
            <person name="Kim H.R."/>
            <person name="Rambo T."/>
            <person name="Currie J."/>
            <person name="Collura K."/>
            <person name="Luo M."/>
            <person name="Yang T."/>
            <person name="Ammiraju J.S.S."/>
            <person name="Engler F."/>
            <person name="Soderlund C."/>
            <person name="Wing R.A."/>
            <person name="Palmer L.E."/>
            <person name="de la Bastide M."/>
            <person name="Spiegel L."/>
            <person name="Nascimento L."/>
            <person name="Zutavern T."/>
            <person name="O'Shaughnessy A."/>
            <person name="Dike S."/>
            <person name="Dedhia N."/>
            <person name="Preston R."/>
            <person name="Balija V."/>
            <person name="McCombie W.R."/>
            <person name="Chow T."/>
            <person name="Chen H."/>
            <person name="Chung M."/>
            <person name="Chen C."/>
            <person name="Shaw J."/>
            <person name="Wu H."/>
            <person name="Hsiao K."/>
            <person name="Chao Y."/>
            <person name="Chu M."/>
            <person name="Cheng C."/>
            <person name="Hour A."/>
            <person name="Lee P."/>
            <person name="Lin S."/>
            <person name="Lin Y."/>
            <person name="Liou J."/>
            <person name="Liu S."/>
            <person name="Hsing Y."/>
            <person name="Raghuvanshi S."/>
            <person name="Mohanty A."/>
            <person name="Bharti A.K."/>
            <person name="Gaur A."/>
            <person name="Gupta V."/>
            <person name="Kumar D."/>
            <person name="Ravi V."/>
            <person name="Vij S."/>
            <person name="Kapur A."/>
            <person name="Khurana P."/>
            <person name="Khurana P."/>
            <person name="Khurana J.P."/>
            <person name="Tyagi A.K."/>
            <person name="Gaikwad K."/>
            <person name="Singh A."/>
            <person name="Dalal V."/>
            <person name="Srivastava S."/>
            <person name="Dixit A."/>
            <person name="Pal A.K."/>
            <person name="Ghazi I.A."/>
            <person name="Yadav M."/>
            <person name="Pandit A."/>
            <person name="Bhargava A."/>
            <person name="Sureshbabu K."/>
            <person name="Batra K."/>
            <person name="Sharma T.R."/>
            <person name="Mohapatra T."/>
            <person name="Singh N.K."/>
            <person name="Messing J."/>
            <person name="Nelson A.B."/>
            <person name="Fuks G."/>
            <person name="Kavchok S."/>
            <person name="Keizer G."/>
            <person name="Linton E."/>
            <person name="Llaca V."/>
            <person name="Song R."/>
            <person name="Tanyolac B."/>
            <person name="Young S."/>
            <person name="Ho-Il K."/>
            <person name="Hahn J.H."/>
            <person name="Sangsakoo G."/>
            <person name="Vanavichit A."/>
            <person name="de Mattos Luiz.A.T."/>
            <person name="Zimmer P.D."/>
            <person name="Malone G."/>
            <person name="Dellagostin O."/>
            <person name="de Oliveira A.C."/>
            <person name="Bevan M."/>
            <person name="Bancroft I."/>
            <person name="Minx P."/>
            <person name="Cordum H."/>
            <person name="Wilson R."/>
            <person name="Cheng Z."/>
            <person name="Jin W."/>
            <person name="Jiang J."/>
            <person name="Leong S.A."/>
            <person name="Iwama H."/>
            <person name="Gojobori T."/>
            <person name="Itoh T."/>
            <person name="Niimura Y."/>
            <person name="Fujii Y."/>
            <person name="Habara T."/>
            <person name="Sakai H."/>
            <person name="Sato Y."/>
            <person name="Wilson G."/>
            <person name="Kumar K."/>
            <person name="McCouch S."/>
            <person name="Juretic N."/>
            <person name="Hoen D."/>
            <person name="Wright S."/>
            <person name="Bruskiewich R."/>
            <person name="Bureau T."/>
            <person name="Miyao A."/>
            <person name="Hirochika H."/>
            <person name="Nishikawa T."/>
            <person name="Kadowaki K."/>
            <person name="Sugiura M."/>
            <person name="Burr B."/>
            <person name="Sasaki T."/>
        </authorList>
    </citation>
    <scope>NUCLEOTIDE SEQUENCE [LARGE SCALE GENOMIC DNA]</scope>
    <source>
        <strain evidence="3">cv. Nipponbare</strain>
    </source>
</reference>
<feature type="region of interest" description="Disordered" evidence="1">
    <location>
        <begin position="226"/>
        <end position="259"/>
    </location>
</feature>
<feature type="compositionally biased region" description="Polar residues" evidence="1">
    <location>
        <begin position="226"/>
        <end position="244"/>
    </location>
</feature>
<feature type="compositionally biased region" description="Basic and acidic residues" evidence="1">
    <location>
        <begin position="25"/>
        <end position="34"/>
    </location>
</feature>
<evidence type="ECO:0000256" key="1">
    <source>
        <dbReference type="SAM" id="MobiDB-lite"/>
    </source>
</evidence>
<name>A0A0P0XGN3_ORYSJ</name>
<reference evidence="2 3" key="2">
    <citation type="journal article" date="2013" name="Plant Cell Physiol.">
        <title>Rice Annotation Project Database (RAP-DB): an integrative and interactive database for rice genomics.</title>
        <authorList>
            <person name="Sakai H."/>
            <person name="Lee S.S."/>
            <person name="Tanaka T."/>
            <person name="Numa H."/>
            <person name="Kim J."/>
            <person name="Kawahara Y."/>
            <person name="Wakimoto H."/>
            <person name="Yang C.C."/>
            <person name="Iwamoto M."/>
            <person name="Abe T."/>
            <person name="Yamada Y."/>
            <person name="Muto A."/>
            <person name="Inokuchi H."/>
            <person name="Ikemura T."/>
            <person name="Matsumoto T."/>
            <person name="Sasaki T."/>
            <person name="Itoh T."/>
        </authorList>
    </citation>
    <scope>NUCLEOTIDE SEQUENCE [LARGE SCALE GENOMIC DNA]</scope>
    <source>
        <strain evidence="3">cv. Nipponbare</strain>
    </source>
</reference>
<dbReference type="PaxDb" id="39947-A0A0P0XGN3"/>
<feature type="compositionally biased region" description="Basic and acidic residues" evidence="1">
    <location>
        <begin position="91"/>
        <end position="107"/>
    </location>
</feature>
<dbReference type="SMR" id="A0A0P0XGN3"/>
<reference evidence="2 3" key="3">
    <citation type="journal article" date="2013" name="Rice">
        <title>Improvement of the Oryza sativa Nipponbare reference genome using next generation sequence and optical map data.</title>
        <authorList>
            <person name="Kawahara Y."/>
            <person name="de la Bastide M."/>
            <person name="Hamilton J.P."/>
            <person name="Kanamori H."/>
            <person name="McCombie W.R."/>
            <person name="Ouyang S."/>
            <person name="Schwartz D.C."/>
            <person name="Tanaka T."/>
            <person name="Wu J."/>
            <person name="Zhou S."/>
            <person name="Childs K.L."/>
            <person name="Davidson R.M."/>
            <person name="Lin H."/>
            <person name="Quesada-Ocampo L."/>
            <person name="Vaillancourt B."/>
            <person name="Sakai H."/>
            <person name="Lee S.S."/>
            <person name="Kim J."/>
            <person name="Numa H."/>
            <person name="Itoh T."/>
            <person name="Buell C.R."/>
            <person name="Matsumoto T."/>
        </authorList>
    </citation>
    <scope>NUCLEOTIDE SEQUENCE [LARGE SCALE GENOMIC DNA]</scope>
    <source>
        <strain evidence="3">cv. Nipponbare</strain>
    </source>
</reference>
<keyword evidence="3" id="KW-1185">Reference proteome</keyword>
<dbReference type="Gramene" id="Os08t0453716-00">
    <property type="protein sequence ID" value="Os08t0453716-00"/>
    <property type="gene ID" value="Os08g0453716"/>
</dbReference>
<feature type="region of interest" description="Disordered" evidence="1">
    <location>
        <begin position="1"/>
        <end position="107"/>
    </location>
</feature>
<dbReference type="InParanoid" id="A0A0P0XGN3"/>
<protein>
    <submittedName>
        <fullName evidence="2">Os08g0453716 protein</fullName>
    </submittedName>
</protein>
<evidence type="ECO:0000313" key="2">
    <source>
        <dbReference type="EMBL" id="BAT05719.1"/>
    </source>
</evidence>
<sequence length="259" mass="28965">MNEQKEVDDDEEVVRVPEGVEAGEVAEREREARRLPLPQRPRRQREGDHHEHHHDDPGDPLDAGEEAPVRRPRRAEEAGQQQLVLLPARPDQPREVARQVRPRVRADAQRDCRGVPTLWKVMLSSKGTKKRAQEERSHVSVLRQTGRRTSAMLSLSVSAAPFAVGRQYPITRNAGVRRYCTNFHANSPAMAANHSASTHARRQFSSAATCALAAARRGLHRRLQSCHSCTTPSPEKTSQAQAATDTEHRNGESEILTSM</sequence>
<accession>A0A0P0XGN3</accession>
<proteinExistence type="predicted"/>
<evidence type="ECO:0000313" key="3">
    <source>
        <dbReference type="Proteomes" id="UP000059680"/>
    </source>
</evidence>
<feature type="compositionally biased region" description="Basic and acidic residues" evidence="1">
    <location>
        <begin position="44"/>
        <end position="57"/>
    </location>
</feature>
<dbReference type="Proteomes" id="UP000059680">
    <property type="component" value="Chromosome 8"/>
</dbReference>
<feature type="compositionally biased region" description="Acidic residues" evidence="1">
    <location>
        <begin position="1"/>
        <end position="12"/>
    </location>
</feature>
<gene>
    <name evidence="2" type="ordered locus">Os08g0453716</name>
    <name evidence="2" type="ORF">OSNPB_080453716</name>
</gene>
<dbReference type="AlphaFoldDB" id="A0A0P0XGN3"/>
<organism evidence="2 3">
    <name type="scientific">Oryza sativa subsp. japonica</name>
    <name type="common">Rice</name>
    <dbReference type="NCBI Taxonomy" id="39947"/>
    <lineage>
        <taxon>Eukaryota</taxon>
        <taxon>Viridiplantae</taxon>
        <taxon>Streptophyta</taxon>
        <taxon>Embryophyta</taxon>
        <taxon>Tracheophyta</taxon>
        <taxon>Spermatophyta</taxon>
        <taxon>Magnoliopsida</taxon>
        <taxon>Liliopsida</taxon>
        <taxon>Poales</taxon>
        <taxon>Poaceae</taxon>
        <taxon>BOP clade</taxon>
        <taxon>Oryzoideae</taxon>
        <taxon>Oryzeae</taxon>
        <taxon>Oryzinae</taxon>
        <taxon>Oryza</taxon>
        <taxon>Oryza sativa</taxon>
    </lineage>
</organism>
<dbReference type="EMBL" id="AP014964">
    <property type="protein sequence ID" value="BAT05719.1"/>
    <property type="molecule type" value="Genomic_DNA"/>
</dbReference>